<dbReference type="EMBL" id="CAADEW010000055">
    <property type="protein sequence ID" value="VFJ55694.1"/>
    <property type="molecule type" value="Genomic_DNA"/>
</dbReference>
<organism evidence="1">
    <name type="scientific">Candidatus Kentrum sp. FW</name>
    <dbReference type="NCBI Taxonomy" id="2126338"/>
    <lineage>
        <taxon>Bacteria</taxon>
        <taxon>Pseudomonadati</taxon>
        <taxon>Pseudomonadota</taxon>
        <taxon>Gammaproteobacteria</taxon>
        <taxon>Candidatus Kentrum</taxon>
    </lineage>
</organism>
<gene>
    <name evidence="2" type="ORF">BECKFW1821A_GA0114235_105513</name>
    <name evidence="1" type="ORF">BECKFW1821B_GA0114236_101418</name>
</gene>
<reference evidence="1" key="1">
    <citation type="submission" date="2019-02" db="EMBL/GenBank/DDBJ databases">
        <authorList>
            <person name="Gruber-Vodicka R. H."/>
            <person name="Seah K. B. B."/>
        </authorList>
    </citation>
    <scope>NUCLEOTIDE SEQUENCE</scope>
    <source>
        <strain evidence="1">BECK_BZ106</strain>
        <strain evidence="2">BECK_BZ15</strain>
    </source>
</reference>
<protein>
    <submittedName>
        <fullName evidence="1">Uncharacterized protein</fullName>
    </submittedName>
</protein>
<sequence>MLALAPKPGGFTIADLATKVRNLHPKTDITYTSRHAAYDFSKLRGKKLAERIGNSLRYRASPDGIRILVGMLILREKMIKPVLTGFGKPRVGCPPKNINFVCR</sequence>
<proteinExistence type="predicted"/>
<accession>A0A450SIJ4</accession>
<evidence type="ECO:0000313" key="1">
    <source>
        <dbReference type="EMBL" id="VFJ53198.1"/>
    </source>
</evidence>
<evidence type="ECO:0000313" key="2">
    <source>
        <dbReference type="EMBL" id="VFJ55694.1"/>
    </source>
</evidence>
<dbReference type="AlphaFoldDB" id="A0A450SIJ4"/>
<dbReference type="EMBL" id="CAADFD010000014">
    <property type="protein sequence ID" value="VFJ53198.1"/>
    <property type="molecule type" value="Genomic_DNA"/>
</dbReference>
<name>A0A450SIJ4_9GAMM</name>